<feature type="compositionally biased region" description="Low complexity" evidence="1">
    <location>
        <begin position="280"/>
        <end position="302"/>
    </location>
</feature>
<dbReference type="STRING" id="747525.W4KCZ3"/>
<dbReference type="OrthoDB" id="3173171at2759"/>
<dbReference type="AlphaFoldDB" id="W4KCZ3"/>
<proteinExistence type="predicted"/>
<feature type="compositionally biased region" description="Low complexity" evidence="1">
    <location>
        <begin position="498"/>
        <end position="514"/>
    </location>
</feature>
<reference evidence="2 3" key="1">
    <citation type="journal article" date="2012" name="New Phytol.">
        <title>Insight into trade-off between wood decay and parasitism from the genome of a fungal forest pathogen.</title>
        <authorList>
            <person name="Olson A."/>
            <person name="Aerts A."/>
            <person name="Asiegbu F."/>
            <person name="Belbahri L."/>
            <person name="Bouzid O."/>
            <person name="Broberg A."/>
            <person name="Canback B."/>
            <person name="Coutinho P.M."/>
            <person name="Cullen D."/>
            <person name="Dalman K."/>
            <person name="Deflorio G."/>
            <person name="van Diepen L.T."/>
            <person name="Dunand C."/>
            <person name="Duplessis S."/>
            <person name="Durling M."/>
            <person name="Gonthier P."/>
            <person name="Grimwood J."/>
            <person name="Fossdal C.G."/>
            <person name="Hansson D."/>
            <person name="Henrissat B."/>
            <person name="Hietala A."/>
            <person name="Himmelstrand K."/>
            <person name="Hoffmeister D."/>
            <person name="Hogberg N."/>
            <person name="James T.Y."/>
            <person name="Karlsson M."/>
            <person name="Kohler A."/>
            <person name="Kues U."/>
            <person name="Lee Y.H."/>
            <person name="Lin Y.C."/>
            <person name="Lind M."/>
            <person name="Lindquist E."/>
            <person name="Lombard V."/>
            <person name="Lucas S."/>
            <person name="Lunden K."/>
            <person name="Morin E."/>
            <person name="Murat C."/>
            <person name="Park J."/>
            <person name="Raffaello T."/>
            <person name="Rouze P."/>
            <person name="Salamov A."/>
            <person name="Schmutz J."/>
            <person name="Solheim H."/>
            <person name="Stahlberg J."/>
            <person name="Velez H."/>
            <person name="de Vries R.P."/>
            <person name="Wiebenga A."/>
            <person name="Woodward S."/>
            <person name="Yakovlev I."/>
            <person name="Garbelotto M."/>
            <person name="Martin F."/>
            <person name="Grigoriev I.V."/>
            <person name="Stenlid J."/>
        </authorList>
    </citation>
    <scope>NUCLEOTIDE SEQUENCE [LARGE SCALE GENOMIC DNA]</scope>
    <source>
        <strain evidence="2 3">TC 32-1</strain>
    </source>
</reference>
<dbReference type="eggNOG" id="ENOG502SMCZ">
    <property type="taxonomic scope" value="Eukaryota"/>
</dbReference>
<dbReference type="RefSeq" id="XP_009545479.1">
    <property type="nucleotide sequence ID" value="XM_009547184.1"/>
</dbReference>
<keyword evidence="3" id="KW-1185">Reference proteome</keyword>
<feature type="compositionally biased region" description="Basic and acidic residues" evidence="1">
    <location>
        <begin position="225"/>
        <end position="247"/>
    </location>
</feature>
<dbReference type="KEGG" id="hir:HETIRDRAFT_450852"/>
<evidence type="ECO:0000256" key="1">
    <source>
        <dbReference type="SAM" id="MobiDB-lite"/>
    </source>
</evidence>
<feature type="compositionally biased region" description="Low complexity" evidence="1">
    <location>
        <begin position="91"/>
        <end position="107"/>
    </location>
</feature>
<feature type="compositionally biased region" description="Basic and acidic residues" evidence="1">
    <location>
        <begin position="158"/>
        <end position="203"/>
    </location>
</feature>
<evidence type="ECO:0000313" key="3">
    <source>
        <dbReference type="Proteomes" id="UP000030671"/>
    </source>
</evidence>
<dbReference type="Proteomes" id="UP000030671">
    <property type="component" value="Unassembled WGS sequence"/>
</dbReference>
<feature type="region of interest" description="Disordered" evidence="1">
    <location>
        <begin position="31"/>
        <end position="118"/>
    </location>
</feature>
<organism evidence="2 3">
    <name type="scientific">Heterobasidion irregulare (strain TC 32-1)</name>
    <dbReference type="NCBI Taxonomy" id="747525"/>
    <lineage>
        <taxon>Eukaryota</taxon>
        <taxon>Fungi</taxon>
        <taxon>Dikarya</taxon>
        <taxon>Basidiomycota</taxon>
        <taxon>Agaricomycotina</taxon>
        <taxon>Agaricomycetes</taxon>
        <taxon>Russulales</taxon>
        <taxon>Bondarzewiaceae</taxon>
        <taxon>Heterobasidion</taxon>
        <taxon>Heterobasidion annosum species complex</taxon>
    </lineage>
</organism>
<name>W4KCZ3_HETIT</name>
<dbReference type="InParanoid" id="W4KCZ3"/>
<dbReference type="HOGENOM" id="CLU_031481_4_0_1"/>
<accession>W4KCZ3</accession>
<evidence type="ECO:0000313" key="2">
    <source>
        <dbReference type="EMBL" id="ETW83200.1"/>
    </source>
</evidence>
<dbReference type="GeneID" id="20676083"/>
<feature type="region of interest" description="Disordered" evidence="1">
    <location>
        <begin position="158"/>
        <end position="308"/>
    </location>
</feature>
<feature type="compositionally biased region" description="Basic and acidic residues" evidence="1">
    <location>
        <begin position="37"/>
        <end position="56"/>
    </location>
</feature>
<sequence>MPPVADDALPHTADFHLSSVEFFTLRSPALSFQGFSHPRDDPRRTAPAASHDEARTHSNIAPVPLRPDKLPRGRAPRRRKPDAGSAERRPASTTTTTTPTPTSNRSPQPRPDPPPSTIAAIRSELDLARADLARAHADAAKLADRCKALDRALKDAADAARARDNDLDGLARERDQLRQDRDQLAQDRDRIAQDRDQLRKDLDQLLAERPSRAQPPDRPAPPLRPDSRQGDRPAARRDAPFDLDDKRHGRPRSPFPSRRHKSTPPTQRPLSGTIDPSPPSSSSSTTLSSTSSSTSYSLSSSTKPNDPFLTKTDSWSGAEVLVAVQDLNSEILQLAAAATELVPATEKRTNKQQPQPSPAAAATARLAHAAKDTVARLGQPFARLLATRDHAQDSVLIQCALQACAAAHAARLLAMFCVGLPAPTNALFCQLHAHMHATEPQATSSRWRALASSHLRQLYPALEEDTVGDFIETVARSFADVFLLCGYAGGESPNPNLNASPSQSPSAGAGNPASAESLKRQFAAQMRRIALAACRLARVTAEEIMSTRFEVVLAEPARAFDAVAMANAFAGLGSEAGAGAGAGRGQVLCTTELGLRCATRKHALALVGVSVSEDGMERTMLLKPKVVLDTVAQVLEHSADPAA</sequence>
<feature type="region of interest" description="Disordered" evidence="1">
    <location>
        <begin position="345"/>
        <end position="365"/>
    </location>
</feature>
<feature type="compositionally biased region" description="Basic and acidic residues" evidence="1">
    <location>
        <begin position="81"/>
        <end position="90"/>
    </location>
</feature>
<feature type="region of interest" description="Disordered" evidence="1">
    <location>
        <begin position="494"/>
        <end position="514"/>
    </location>
</feature>
<protein>
    <submittedName>
        <fullName evidence="2">Uncharacterized protein</fullName>
    </submittedName>
</protein>
<gene>
    <name evidence="2" type="ORF">HETIRDRAFT_450852</name>
</gene>
<dbReference type="EMBL" id="KI925457">
    <property type="protein sequence ID" value="ETW83200.1"/>
    <property type="molecule type" value="Genomic_DNA"/>
</dbReference>